<dbReference type="EMBL" id="JBHSDK010000028">
    <property type="protein sequence ID" value="MFC4337036.1"/>
    <property type="molecule type" value="Genomic_DNA"/>
</dbReference>
<protein>
    <submittedName>
        <fullName evidence="1">Uncharacterized protein</fullName>
    </submittedName>
</protein>
<keyword evidence="2" id="KW-1185">Reference proteome</keyword>
<organism evidence="1 2">
    <name type="scientific">Salininema proteolyticum</name>
    <dbReference type="NCBI Taxonomy" id="1607685"/>
    <lineage>
        <taxon>Bacteria</taxon>
        <taxon>Bacillati</taxon>
        <taxon>Actinomycetota</taxon>
        <taxon>Actinomycetes</taxon>
        <taxon>Glycomycetales</taxon>
        <taxon>Glycomycetaceae</taxon>
        <taxon>Salininema</taxon>
    </lineage>
</organism>
<evidence type="ECO:0000313" key="2">
    <source>
        <dbReference type="Proteomes" id="UP001595823"/>
    </source>
</evidence>
<reference evidence="2" key="1">
    <citation type="journal article" date="2019" name="Int. J. Syst. Evol. Microbiol.">
        <title>The Global Catalogue of Microorganisms (GCM) 10K type strain sequencing project: providing services to taxonomists for standard genome sequencing and annotation.</title>
        <authorList>
            <consortium name="The Broad Institute Genomics Platform"/>
            <consortium name="The Broad Institute Genome Sequencing Center for Infectious Disease"/>
            <person name="Wu L."/>
            <person name="Ma J."/>
        </authorList>
    </citation>
    <scope>NUCLEOTIDE SEQUENCE [LARGE SCALE GENOMIC DNA]</scope>
    <source>
        <strain evidence="2">IBRC-M 10908</strain>
    </source>
</reference>
<name>A0ABV8U1S8_9ACTN</name>
<proteinExistence type="predicted"/>
<comment type="caution">
    <text evidence="1">The sequence shown here is derived from an EMBL/GenBank/DDBJ whole genome shotgun (WGS) entry which is preliminary data.</text>
</comment>
<sequence length="110" mass="12897">MFAYYLRYFNPRLSPRQSERTPASVMVLSQEGLGAMLWSRRQQGWVYDPVGIGRWMAKPENENLYDPISLAEAETRMREITDGREGLPDEATIEWIFQWDGNPPQSEVWE</sequence>
<dbReference type="RefSeq" id="WP_380623579.1">
    <property type="nucleotide sequence ID" value="NZ_JBHSDK010000028.1"/>
</dbReference>
<dbReference type="Proteomes" id="UP001595823">
    <property type="component" value="Unassembled WGS sequence"/>
</dbReference>
<evidence type="ECO:0000313" key="1">
    <source>
        <dbReference type="EMBL" id="MFC4337036.1"/>
    </source>
</evidence>
<gene>
    <name evidence="1" type="ORF">ACFPET_17675</name>
</gene>
<accession>A0ABV8U1S8</accession>